<feature type="domain" description="OmpR/PhoB-type" evidence="5">
    <location>
        <begin position="2"/>
        <end position="107"/>
    </location>
</feature>
<dbReference type="Gene3D" id="1.10.10.10">
    <property type="entry name" value="Winged helix-like DNA-binding domain superfamily/Winged helix DNA-binding domain"/>
    <property type="match status" value="1"/>
</dbReference>
<keyword evidence="4" id="KW-1133">Transmembrane helix</keyword>
<evidence type="ECO:0000256" key="4">
    <source>
        <dbReference type="SAM" id="Phobius"/>
    </source>
</evidence>
<sequence length="278" mass="32147">MTRRYLIGSLIEFKPSEQLVFLSEQPSMKVSLNVPASRCLELLIERHPETVPQKEFYPYVWKEMGSTVPVNTLYQNIALLRKAFRTLDASGKEYITTVSKQGFSLSAFISVTELSDETTLPQQINIPESDTLQNPDVEHTEHHDHTDYQQQRIDKDFIKISKKTYILMFKLFPLCILLVFLIFYIKEKILSSGFDQDYYFPYESSYERCHIFSNTNETDANIYKNLLSDGLINCSENPFLYVTRFIVGKHITIISCKNPLNSNKAASCQTLSVFGDRE</sequence>
<dbReference type="SMART" id="SM00862">
    <property type="entry name" value="Trans_reg_C"/>
    <property type="match status" value="1"/>
</dbReference>
<keyword evidence="7" id="KW-1185">Reference proteome</keyword>
<evidence type="ECO:0000256" key="2">
    <source>
        <dbReference type="PROSITE-ProRule" id="PRU01091"/>
    </source>
</evidence>
<evidence type="ECO:0000313" key="7">
    <source>
        <dbReference type="Proteomes" id="UP001411173"/>
    </source>
</evidence>
<dbReference type="InterPro" id="IPR036388">
    <property type="entry name" value="WH-like_DNA-bd_sf"/>
</dbReference>
<feature type="region of interest" description="Disordered" evidence="3">
    <location>
        <begin position="126"/>
        <end position="148"/>
    </location>
</feature>
<evidence type="ECO:0000313" key="6">
    <source>
        <dbReference type="EMBL" id="MEN0581396.1"/>
    </source>
</evidence>
<dbReference type="RefSeq" id="WP_343194623.1">
    <property type="nucleotide sequence ID" value="NZ_JBCIVJ010000020.1"/>
</dbReference>
<feature type="DNA-binding region" description="OmpR/PhoB-type" evidence="2">
    <location>
        <begin position="2"/>
        <end position="107"/>
    </location>
</feature>
<accession>A0ABU9V9Q8</accession>
<keyword evidence="4" id="KW-0472">Membrane</keyword>
<dbReference type="PROSITE" id="PS51755">
    <property type="entry name" value="OMPR_PHOB"/>
    <property type="match status" value="1"/>
</dbReference>
<feature type="compositionally biased region" description="Basic and acidic residues" evidence="3">
    <location>
        <begin position="136"/>
        <end position="148"/>
    </location>
</feature>
<evidence type="ECO:0000256" key="1">
    <source>
        <dbReference type="ARBA" id="ARBA00023125"/>
    </source>
</evidence>
<protein>
    <submittedName>
        <fullName evidence="6">Winged helix-turn-helix domain-containing protein</fullName>
    </submittedName>
</protein>
<dbReference type="Proteomes" id="UP001411173">
    <property type="component" value="Unassembled WGS sequence"/>
</dbReference>
<dbReference type="SUPFAM" id="SSF46894">
    <property type="entry name" value="C-terminal effector domain of the bipartite response regulators"/>
    <property type="match status" value="1"/>
</dbReference>
<dbReference type="Pfam" id="PF00486">
    <property type="entry name" value="Trans_reg_C"/>
    <property type="match status" value="1"/>
</dbReference>
<dbReference type="InterPro" id="IPR016032">
    <property type="entry name" value="Sig_transdc_resp-reg_C-effctor"/>
</dbReference>
<feature type="transmembrane region" description="Helical" evidence="4">
    <location>
        <begin position="165"/>
        <end position="185"/>
    </location>
</feature>
<evidence type="ECO:0000256" key="3">
    <source>
        <dbReference type="SAM" id="MobiDB-lite"/>
    </source>
</evidence>
<proteinExistence type="predicted"/>
<reference evidence="6 7" key="1">
    <citation type="submission" date="2024-02" db="EMBL/GenBank/DDBJ databases">
        <title>Whole genome of MDR Enterobacteriaceae from southern Thailand.</title>
        <authorList>
            <person name="Surachat K."/>
        </authorList>
    </citation>
    <scope>NUCLEOTIDE SEQUENCE [LARGE SCALE GENOMIC DNA]</scope>
    <source>
        <strain evidence="6 7">PSU_29</strain>
    </source>
</reference>
<comment type="caution">
    <text evidence="6">The sequence shown here is derived from an EMBL/GenBank/DDBJ whole genome shotgun (WGS) entry which is preliminary data.</text>
</comment>
<keyword evidence="4" id="KW-0812">Transmembrane</keyword>
<name>A0ABU9V9Q8_9ENTR</name>
<keyword evidence="1 2" id="KW-0238">DNA-binding</keyword>
<gene>
    <name evidence="6" type="ORF">AAIG39_20675</name>
</gene>
<organism evidence="6 7">
    <name type="scientific">Phytobacter palmae</name>
    <dbReference type="NCBI Taxonomy" id="1855371"/>
    <lineage>
        <taxon>Bacteria</taxon>
        <taxon>Pseudomonadati</taxon>
        <taxon>Pseudomonadota</taxon>
        <taxon>Gammaproteobacteria</taxon>
        <taxon>Enterobacterales</taxon>
        <taxon>Enterobacteriaceae</taxon>
        <taxon>Phytobacter</taxon>
    </lineage>
</organism>
<dbReference type="EMBL" id="JBCIVJ010000020">
    <property type="protein sequence ID" value="MEN0581396.1"/>
    <property type="molecule type" value="Genomic_DNA"/>
</dbReference>
<evidence type="ECO:0000259" key="5">
    <source>
        <dbReference type="PROSITE" id="PS51755"/>
    </source>
</evidence>
<dbReference type="InterPro" id="IPR001867">
    <property type="entry name" value="OmpR/PhoB-type_DNA-bd"/>
</dbReference>